<dbReference type="PROSITE" id="PS51758">
    <property type="entry name" value="LETM1_RBD"/>
    <property type="match status" value="1"/>
</dbReference>
<evidence type="ECO:0000256" key="7">
    <source>
        <dbReference type="PROSITE-ProRule" id="PRU01094"/>
    </source>
</evidence>
<keyword evidence="6" id="KW-0472">Membrane</keyword>
<dbReference type="Pfam" id="PF07766">
    <property type="entry name" value="LETM1_RBD"/>
    <property type="match status" value="1"/>
</dbReference>
<dbReference type="InterPro" id="IPR044202">
    <property type="entry name" value="LETM1/MDM38-like"/>
</dbReference>
<dbReference type="PANTHER" id="PTHR14009">
    <property type="entry name" value="LEUCINE ZIPPER-EF-HAND CONTAINING TRANSMEMBRANE PROTEIN"/>
    <property type="match status" value="1"/>
</dbReference>
<reference evidence="10 11" key="1">
    <citation type="journal article" date="2016" name="Mol. Biol. Evol.">
        <title>Comparative Genomics of Early-Diverging Mushroom-Forming Fungi Provides Insights into the Origins of Lignocellulose Decay Capabilities.</title>
        <authorList>
            <person name="Nagy L.G."/>
            <person name="Riley R."/>
            <person name="Tritt A."/>
            <person name="Adam C."/>
            <person name="Daum C."/>
            <person name="Floudas D."/>
            <person name="Sun H."/>
            <person name="Yadav J.S."/>
            <person name="Pangilinan J."/>
            <person name="Larsson K.H."/>
            <person name="Matsuura K."/>
            <person name="Barry K."/>
            <person name="Labutti K."/>
            <person name="Kuo R."/>
            <person name="Ohm R.A."/>
            <person name="Bhattacharya S.S."/>
            <person name="Shirouzu T."/>
            <person name="Yoshinaga Y."/>
            <person name="Martin F.M."/>
            <person name="Grigoriev I.V."/>
            <person name="Hibbett D.S."/>
        </authorList>
    </citation>
    <scope>NUCLEOTIDE SEQUENCE [LARGE SCALE GENOMIC DNA]</scope>
    <source>
        <strain evidence="10 11">HHB12733</strain>
    </source>
</reference>
<sequence length="417" mass="46422">MLSAFVVQRHAAHLHRAKSSLIHPINELSLRAFHGRPSSFSVAVIARGGRLYATVPDASTTPTPKPTGIPPLEAKKKLKIELRPSPKLPAAPSIATSPSASNAPPPPPAPKTAELDASTQTLPTASPTSEPSQPHGLRSSIDQAIADVLRASREGQIAAIDPALPWANRMFRLGWELAKFYWRGLKRFVEHRSIVKEITRRCQDESRTRTWREERFVQLYRSDRVKLLPFIFTLLILEEAIPVIVIWAPFLLPSTCILTSQQERMEANRLAKHREGLASLGMALSQDRTAGGGTPSEVEVAALRPEVVKALCGTLSLRTYFPTPFLRQRLYSRLSRLAADDALLQPALPSLDIHELRQAVTERGGLSTNASEEELKMWLSRWLKGVSKKTEGEVANPAKRRVGMMLEYAWKQWKSRT</sequence>
<evidence type="ECO:0000256" key="4">
    <source>
        <dbReference type="ARBA" id="ARBA00022989"/>
    </source>
</evidence>
<evidence type="ECO:0000313" key="10">
    <source>
        <dbReference type="EMBL" id="KZT56685.1"/>
    </source>
</evidence>
<feature type="compositionally biased region" description="Low complexity" evidence="8">
    <location>
        <begin position="90"/>
        <end position="102"/>
    </location>
</feature>
<evidence type="ECO:0000256" key="1">
    <source>
        <dbReference type="ARBA" id="ARBA00004434"/>
    </source>
</evidence>
<dbReference type="Proteomes" id="UP000076842">
    <property type="component" value="Unassembled WGS sequence"/>
</dbReference>
<dbReference type="InterPro" id="IPR033122">
    <property type="entry name" value="LETM1-like_RBD"/>
</dbReference>
<dbReference type="GO" id="GO:0030003">
    <property type="term" value="P:intracellular monoatomic cation homeostasis"/>
    <property type="evidence" value="ECO:0007669"/>
    <property type="project" value="TreeGrafter"/>
</dbReference>
<keyword evidence="11" id="KW-1185">Reference proteome</keyword>
<feature type="region of interest" description="Disordered" evidence="8">
    <location>
        <begin position="86"/>
        <end position="137"/>
    </location>
</feature>
<dbReference type="EMBL" id="KV423974">
    <property type="protein sequence ID" value="KZT56685.1"/>
    <property type="molecule type" value="Genomic_DNA"/>
</dbReference>
<evidence type="ECO:0000256" key="8">
    <source>
        <dbReference type="SAM" id="MobiDB-lite"/>
    </source>
</evidence>
<keyword evidence="5 7" id="KW-0496">Mitochondrion</keyword>
<feature type="domain" description="Letm1 RBD" evidence="9">
    <location>
        <begin position="221"/>
        <end position="417"/>
    </location>
</feature>
<dbReference type="STRING" id="1353952.A0A165FFU4"/>
<organism evidence="10 11">
    <name type="scientific">Calocera cornea HHB12733</name>
    <dbReference type="NCBI Taxonomy" id="1353952"/>
    <lineage>
        <taxon>Eukaryota</taxon>
        <taxon>Fungi</taxon>
        <taxon>Dikarya</taxon>
        <taxon>Basidiomycota</taxon>
        <taxon>Agaricomycotina</taxon>
        <taxon>Dacrymycetes</taxon>
        <taxon>Dacrymycetales</taxon>
        <taxon>Dacrymycetaceae</taxon>
        <taxon>Calocera</taxon>
    </lineage>
</organism>
<evidence type="ECO:0000256" key="2">
    <source>
        <dbReference type="ARBA" id="ARBA00022692"/>
    </source>
</evidence>
<gene>
    <name evidence="10" type="ORF">CALCODRAFT_497181</name>
</gene>
<evidence type="ECO:0000256" key="6">
    <source>
        <dbReference type="ARBA" id="ARBA00023136"/>
    </source>
</evidence>
<proteinExistence type="predicted"/>
<evidence type="ECO:0000313" key="11">
    <source>
        <dbReference type="Proteomes" id="UP000076842"/>
    </source>
</evidence>
<accession>A0A165FFU4</accession>
<evidence type="ECO:0000256" key="3">
    <source>
        <dbReference type="ARBA" id="ARBA00022792"/>
    </source>
</evidence>
<dbReference type="GO" id="GO:0005743">
    <property type="term" value="C:mitochondrial inner membrane"/>
    <property type="evidence" value="ECO:0007669"/>
    <property type="project" value="UniProtKB-SubCell"/>
</dbReference>
<dbReference type="AlphaFoldDB" id="A0A165FFU4"/>
<keyword evidence="4" id="KW-1133">Transmembrane helix</keyword>
<protein>
    <recommendedName>
        <fullName evidence="9">Letm1 RBD domain-containing protein</fullName>
    </recommendedName>
</protein>
<dbReference type="InParanoid" id="A0A165FFU4"/>
<dbReference type="GO" id="GO:0043022">
    <property type="term" value="F:ribosome binding"/>
    <property type="evidence" value="ECO:0007669"/>
    <property type="project" value="InterPro"/>
</dbReference>
<evidence type="ECO:0000259" key="9">
    <source>
        <dbReference type="PROSITE" id="PS51758"/>
    </source>
</evidence>
<comment type="subcellular location">
    <subcellularLocation>
        <location evidence="1">Mitochondrion inner membrane</location>
        <topology evidence="1">Single-pass membrane protein</topology>
    </subcellularLocation>
</comment>
<feature type="compositionally biased region" description="Polar residues" evidence="8">
    <location>
        <begin position="117"/>
        <end position="132"/>
    </location>
</feature>
<keyword evidence="2" id="KW-0812">Transmembrane</keyword>
<keyword evidence="3" id="KW-0999">Mitochondrion inner membrane</keyword>
<dbReference type="OrthoDB" id="73691at2759"/>
<evidence type="ECO:0000256" key="5">
    <source>
        <dbReference type="ARBA" id="ARBA00023128"/>
    </source>
</evidence>
<dbReference type="PANTHER" id="PTHR14009:SF13">
    <property type="entry name" value="LETM1 DOMAIN-CONTAINING PROTEIN 1"/>
    <property type="match status" value="1"/>
</dbReference>
<name>A0A165FFU4_9BASI</name>